<name>A0A6L8MSY2_9BURK</name>
<accession>A0A6L8MSY2</accession>
<sequence length="537" mass="59690">MNSFVIRTEDLRPEEILELFVPTERDQQLIANLKSASPMILEGSRGTGKSFLLRVCEQQQFAEYPTTKVVPVYVSFVKSSLLSTKNDQQFQQWMLARLASRVLRTLYQLGLLAKSTISATVLAGGAMGVAGEETPLERIAQRFEDSFKQPGTQIDAGDIPDVESFKDAIEDLCRDLGLRRINVLFDEAAHIFRPEQQRQFFTLFRDLRSPYMTCNAAVYPGVTSYGPSFEAVHDAQIEPLNRDIHASTYREQMREIVLKQSGAELQSDIERNGENFDALALAVTGNPRLLLKTVALAGKLRSSDSQAVLKDFYRNAIWAEHSALAERYPGHKDLIDWGRLFVEQYVIPDAIKKNELWRAEGKPERTSYFWIHRDAPEAVKEALRLLTYTGVITKLDAGVVATRSAVGVRYAINIGCVAAPSPNPVSFITELRKGLTVGRFTEYGQNMPAFVEIAARVGAMADADLSTELARLLSKPISVLDLTTHQQGALSSVGIKTVGEALTSTEATFRRAMYIGPVRSRKMMNVVTAAVLEFLSG</sequence>
<protein>
    <submittedName>
        <fullName evidence="1">Uncharacterized protein</fullName>
    </submittedName>
</protein>
<dbReference type="InterPro" id="IPR027417">
    <property type="entry name" value="P-loop_NTPase"/>
</dbReference>
<dbReference type="Gene3D" id="3.40.50.300">
    <property type="entry name" value="P-loop containing nucleotide triphosphate hydrolases"/>
    <property type="match status" value="1"/>
</dbReference>
<dbReference type="InterPro" id="IPR056955">
    <property type="entry name" value="ORC-CDC6-like"/>
</dbReference>
<gene>
    <name evidence="1" type="ORF">GTP44_24480</name>
</gene>
<dbReference type="EMBL" id="WWCP01000048">
    <property type="protein sequence ID" value="MYM85089.1"/>
    <property type="molecule type" value="Genomic_DNA"/>
</dbReference>
<dbReference type="Proteomes" id="UP000474565">
    <property type="component" value="Unassembled WGS sequence"/>
</dbReference>
<organism evidence="1 2">
    <name type="scientific">Duganella lactea</name>
    <dbReference type="NCBI Taxonomy" id="2692173"/>
    <lineage>
        <taxon>Bacteria</taxon>
        <taxon>Pseudomonadati</taxon>
        <taxon>Pseudomonadota</taxon>
        <taxon>Betaproteobacteria</taxon>
        <taxon>Burkholderiales</taxon>
        <taxon>Oxalobacteraceae</taxon>
        <taxon>Telluria group</taxon>
        <taxon>Duganella</taxon>
    </lineage>
</organism>
<evidence type="ECO:0000313" key="2">
    <source>
        <dbReference type="Proteomes" id="UP000474565"/>
    </source>
</evidence>
<dbReference type="Pfam" id="PF24389">
    <property type="entry name" value="ORC-CDC6-like"/>
    <property type="match status" value="1"/>
</dbReference>
<dbReference type="SUPFAM" id="SSF52540">
    <property type="entry name" value="P-loop containing nucleoside triphosphate hydrolases"/>
    <property type="match status" value="1"/>
</dbReference>
<comment type="caution">
    <text evidence="1">The sequence shown here is derived from an EMBL/GenBank/DDBJ whole genome shotgun (WGS) entry which is preliminary data.</text>
</comment>
<dbReference type="AlphaFoldDB" id="A0A6L8MSY2"/>
<reference evidence="1 2" key="1">
    <citation type="submission" date="2019-12" db="EMBL/GenBank/DDBJ databases">
        <title>Novel species isolated from a subtropical stream in China.</title>
        <authorList>
            <person name="Lu H."/>
        </authorList>
    </citation>
    <scope>NUCLEOTIDE SEQUENCE [LARGE SCALE GENOMIC DNA]</scope>
    <source>
        <strain evidence="1 2">FT50W</strain>
    </source>
</reference>
<evidence type="ECO:0000313" key="1">
    <source>
        <dbReference type="EMBL" id="MYM85089.1"/>
    </source>
</evidence>
<proteinExistence type="predicted"/>